<evidence type="ECO:0000313" key="1">
    <source>
        <dbReference type="EMBL" id="MBK1868917.1"/>
    </source>
</evidence>
<gene>
    <name evidence="1" type="ORF">JHL16_21340</name>
</gene>
<dbReference type="Proteomes" id="UP000616151">
    <property type="component" value="Unassembled WGS sequence"/>
</dbReference>
<sequence length="273" mass="28641">MRTILRRFSPSPSALIGVALIVAWGLVALLAPLIAPYDPSAIDFAAAADPHPSLAHWLGTDSSGRDILSRLIWGARTTFTVVPLAVVSAFAAGILLGVPAGYFGGWFDALVSRLSDVILAFPALIIYIILITALGPSLLNIIIAVTLAYAPGVSRIARGITLALREQDYVAAAQARGESSLYIMFAEILPNARGPLIVDLCLRAGYTVILTGTLGFLGLGLPPPTPDWGGMVVESAHLLPIAWHMAVFPCVAIASLVIGCNLLADGLRKEGLT</sequence>
<accession>A0ACC5R8E3</accession>
<protein>
    <submittedName>
        <fullName evidence="1">ABC transporter permease</fullName>
    </submittedName>
</protein>
<organism evidence="1 2">
    <name type="scientific">Taklimakanibacter albus</name>
    <dbReference type="NCBI Taxonomy" id="2800327"/>
    <lineage>
        <taxon>Bacteria</taxon>
        <taxon>Pseudomonadati</taxon>
        <taxon>Pseudomonadota</taxon>
        <taxon>Alphaproteobacteria</taxon>
        <taxon>Hyphomicrobiales</taxon>
        <taxon>Aestuariivirgaceae</taxon>
        <taxon>Taklimakanibacter</taxon>
    </lineage>
</organism>
<keyword evidence="2" id="KW-1185">Reference proteome</keyword>
<evidence type="ECO:0000313" key="2">
    <source>
        <dbReference type="Proteomes" id="UP000616151"/>
    </source>
</evidence>
<proteinExistence type="predicted"/>
<name>A0ACC5R8E3_9HYPH</name>
<reference evidence="1" key="1">
    <citation type="submission" date="2021-01" db="EMBL/GenBank/DDBJ databases">
        <authorList>
            <person name="Sun Q."/>
        </authorList>
    </citation>
    <scope>NUCLEOTIDE SEQUENCE</scope>
    <source>
        <strain evidence="1">YIM B02566</strain>
    </source>
</reference>
<dbReference type="EMBL" id="JAENHL010000007">
    <property type="protein sequence ID" value="MBK1868917.1"/>
    <property type="molecule type" value="Genomic_DNA"/>
</dbReference>
<comment type="caution">
    <text evidence="1">The sequence shown here is derived from an EMBL/GenBank/DDBJ whole genome shotgun (WGS) entry which is preliminary data.</text>
</comment>